<gene>
    <name evidence="9" type="ORF">HETSPECPRED_004345</name>
</gene>
<name>A0A8H3FBU9_9LECA</name>
<evidence type="ECO:0000256" key="3">
    <source>
        <dbReference type="ARBA" id="ARBA00022679"/>
    </source>
</evidence>
<organism evidence="9 10">
    <name type="scientific">Heterodermia speciosa</name>
    <dbReference type="NCBI Taxonomy" id="116794"/>
    <lineage>
        <taxon>Eukaryota</taxon>
        <taxon>Fungi</taxon>
        <taxon>Dikarya</taxon>
        <taxon>Ascomycota</taxon>
        <taxon>Pezizomycotina</taxon>
        <taxon>Lecanoromycetes</taxon>
        <taxon>OSLEUM clade</taxon>
        <taxon>Lecanoromycetidae</taxon>
        <taxon>Caliciales</taxon>
        <taxon>Physciaceae</taxon>
        <taxon>Heterodermia</taxon>
    </lineage>
</organism>
<dbReference type="Gene3D" id="3.40.50.620">
    <property type="entry name" value="HUPs"/>
    <property type="match status" value="1"/>
</dbReference>
<comment type="catalytic activity">
    <reaction evidence="8">
        <text>beta-nicotinamide D-ribonucleotide + ATP + H(+) = diphosphate + NAD(+)</text>
        <dbReference type="Rhea" id="RHEA:21360"/>
        <dbReference type="ChEBI" id="CHEBI:14649"/>
        <dbReference type="ChEBI" id="CHEBI:15378"/>
        <dbReference type="ChEBI" id="CHEBI:30616"/>
        <dbReference type="ChEBI" id="CHEBI:33019"/>
        <dbReference type="ChEBI" id="CHEBI:57540"/>
        <dbReference type="EC" id="2.7.7.1"/>
    </reaction>
</comment>
<dbReference type="GO" id="GO:0000309">
    <property type="term" value="F:nicotinamide-nucleotide adenylyltransferase activity"/>
    <property type="evidence" value="ECO:0007669"/>
    <property type="project" value="UniProtKB-EC"/>
</dbReference>
<evidence type="ECO:0000256" key="6">
    <source>
        <dbReference type="ARBA" id="ARBA00022840"/>
    </source>
</evidence>
<sequence length="296" mass="33155">MNVSDQMPNMRSLLPTFRTALESFASSTSSFQILRSVPPTASNPPKTLYVLDSSFNPPTRAHLHIAVTAILNDEKARIEPVKRLLLLLATQNADKAPKPASFEQRLIMMSIFAEDLVRSVQEELHDNQEGAKGLVVEVGVIKSPLYLDKTAVIEQSGQYGEANGGPEQVHLTGFDSLIRLLDTKYYPPHHTLHPLEAIFSKHRIRVTKRTGDKWGGRGEQDAYLKTLANGERENEGAKREWVTKIDLVDNRSENEEIISSTKVRNAVKDGDSQALSRLVTDGVKDWILEQKLYLDE</sequence>
<accession>A0A8H3FBU9</accession>
<dbReference type="PANTHER" id="PTHR31285">
    <property type="entry name" value="NICOTINAMIDE MONONUCLEOTIDE ADENYLYLTRANSFERASE"/>
    <property type="match status" value="1"/>
</dbReference>
<dbReference type="InterPro" id="IPR005248">
    <property type="entry name" value="NadD/NMNAT"/>
</dbReference>
<dbReference type="PANTHER" id="PTHR31285:SF0">
    <property type="entry name" value="NICOTINAMIDE MONONUCLEOTIDE ADENYLYLTRANSFERASE"/>
    <property type="match status" value="1"/>
</dbReference>
<dbReference type="AlphaFoldDB" id="A0A8H3FBU9"/>
<dbReference type="CDD" id="cd02165">
    <property type="entry name" value="NMNAT"/>
    <property type="match status" value="1"/>
</dbReference>
<evidence type="ECO:0000256" key="8">
    <source>
        <dbReference type="ARBA" id="ARBA00049001"/>
    </source>
</evidence>
<evidence type="ECO:0000256" key="5">
    <source>
        <dbReference type="ARBA" id="ARBA00022741"/>
    </source>
</evidence>
<evidence type="ECO:0000313" key="10">
    <source>
        <dbReference type="Proteomes" id="UP000664521"/>
    </source>
</evidence>
<keyword evidence="3" id="KW-0808">Transferase</keyword>
<reference evidence="9" key="1">
    <citation type="submission" date="2021-03" db="EMBL/GenBank/DDBJ databases">
        <authorList>
            <person name="Tagirdzhanova G."/>
        </authorList>
    </citation>
    <scope>NUCLEOTIDE SEQUENCE</scope>
</reference>
<evidence type="ECO:0000256" key="7">
    <source>
        <dbReference type="ARBA" id="ARBA00023027"/>
    </source>
</evidence>
<keyword evidence="7" id="KW-0520">NAD</keyword>
<protein>
    <recommendedName>
        <fullName evidence="11">Nicotinamide-nucleotide adenylyltransferase</fullName>
    </recommendedName>
</protein>
<dbReference type="GO" id="GO:0005737">
    <property type="term" value="C:cytoplasm"/>
    <property type="evidence" value="ECO:0007669"/>
    <property type="project" value="TreeGrafter"/>
</dbReference>
<dbReference type="EMBL" id="CAJPDS010000026">
    <property type="protein sequence ID" value="CAF9920730.1"/>
    <property type="molecule type" value="Genomic_DNA"/>
</dbReference>
<dbReference type="OrthoDB" id="5591297at2759"/>
<dbReference type="GO" id="GO:0005634">
    <property type="term" value="C:nucleus"/>
    <property type="evidence" value="ECO:0007669"/>
    <property type="project" value="TreeGrafter"/>
</dbReference>
<keyword evidence="6" id="KW-0067">ATP-binding</keyword>
<keyword evidence="4" id="KW-0548">Nucleotidyltransferase</keyword>
<keyword evidence="10" id="KW-1185">Reference proteome</keyword>
<evidence type="ECO:0008006" key="11">
    <source>
        <dbReference type="Google" id="ProtNLM"/>
    </source>
</evidence>
<dbReference type="GO" id="GO:0005524">
    <property type="term" value="F:ATP binding"/>
    <property type="evidence" value="ECO:0007669"/>
    <property type="project" value="UniProtKB-KW"/>
</dbReference>
<dbReference type="UniPathway" id="UPA00253">
    <property type="reaction ID" value="UER00600"/>
</dbReference>
<dbReference type="GO" id="GO:0016887">
    <property type="term" value="F:ATP hydrolysis activity"/>
    <property type="evidence" value="ECO:0007669"/>
    <property type="project" value="TreeGrafter"/>
</dbReference>
<proteinExistence type="predicted"/>
<comment type="caution">
    <text evidence="9">The sequence shown here is derived from an EMBL/GenBank/DDBJ whole genome shotgun (WGS) entry which is preliminary data.</text>
</comment>
<dbReference type="SUPFAM" id="SSF52374">
    <property type="entry name" value="Nucleotidylyl transferase"/>
    <property type="match status" value="1"/>
</dbReference>
<evidence type="ECO:0000256" key="4">
    <source>
        <dbReference type="ARBA" id="ARBA00022695"/>
    </source>
</evidence>
<dbReference type="Proteomes" id="UP000664521">
    <property type="component" value="Unassembled WGS sequence"/>
</dbReference>
<comment type="pathway">
    <text evidence="1">Cofactor biosynthesis; NAD(+) biosynthesis.</text>
</comment>
<evidence type="ECO:0000256" key="2">
    <source>
        <dbReference type="ARBA" id="ARBA00022642"/>
    </source>
</evidence>
<dbReference type="GO" id="GO:0009435">
    <property type="term" value="P:NAD+ biosynthetic process"/>
    <property type="evidence" value="ECO:0007669"/>
    <property type="project" value="UniProtKB-UniPathway"/>
</dbReference>
<keyword evidence="5" id="KW-0547">Nucleotide-binding</keyword>
<keyword evidence="2" id="KW-0662">Pyridine nucleotide biosynthesis</keyword>
<evidence type="ECO:0000256" key="1">
    <source>
        <dbReference type="ARBA" id="ARBA00004790"/>
    </source>
</evidence>
<dbReference type="InterPro" id="IPR014729">
    <property type="entry name" value="Rossmann-like_a/b/a_fold"/>
</dbReference>
<evidence type="ECO:0000313" key="9">
    <source>
        <dbReference type="EMBL" id="CAF9920730.1"/>
    </source>
</evidence>